<gene>
    <name evidence="6" type="ORF">TrLO_g8230</name>
</gene>
<evidence type="ECO:0000256" key="1">
    <source>
        <dbReference type="ARBA" id="ARBA00001933"/>
    </source>
</evidence>
<evidence type="ECO:0000256" key="2">
    <source>
        <dbReference type="ARBA" id="ARBA00022576"/>
    </source>
</evidence>
<dbReference type="SUPFAM" id="SSF53383">
    <property type="entry name" value="PLP-dependent transferases"/>
    <property type="match status" value="1"/>
</dbReference>
<reference evidence="7" key="1">
    <citation type="journal article" date="2023" name="Commun. Biol.">
        <title>Genome analysis of Parmales, the sister group of diatoms, reveals the evolutionary specialization of diatoms from phago-mixotrophs to photoautotrophs.</title>
        <authorList>
            <person name="Ban H."/>
            <person name="Sato S."/>
            <person name="Yoshikawa S."/>
            <person name="Yamada K."/>
            <person name="Nakamura Y."/>
            <person name="Ichinomiya M."/>
            <person name="Sato N."/>
            <person name="Blanc-Mathieu R."/>
            <person name="Endo H."/>
            <person name="Kuwata A."/>
            <person name="Ogata H."/>
        </authorList>
    </citation>
    <scope>NUCLEOTIDE SEQUENCE [LARGE SCALE GENOMIC DNA]</scope>
    <source>
        <strain evidence="7">NIES 3700</strain>
    </source>
</reference>
<keyword evidence="3" id="KW-0808">Transferase</keyword>
<dbReference type="CDD" id="cd00609">
    <property type="entry name" value="AAT_like"/>
    <property type="match status" value="1"/>
</dbReference>
<protein>
    <recommendedName>
        <fullName evidence="5">Aminotransferase class I/classII large domain-containing protein</fullName>
    </recommendedName>
</protein>
<evidence type="ECO:0000259" key="5">
    <source>
        <dbReference type="Pfam" id="PF00155"/>
    </source>
</evidence>
<dbReference type="PANTHER" id="PTHR42790">
    <property type="entry name" value="AMINOTRANSFERASE"/>
    <property type="match status" value="1"/>
</dbReference>
<comment type="cofactor">
    <cofactor evidence="1">
        <name>pyridoxal 5'-phosphate</name>
        <dbReference type="ChEBI" id="CHEBI:597326"/>
    </cofactor>
</comment>
<dbReference type="Gene3D" id="3.40.640.10">
    <property type="entry name" value="Type I PLP-dependent aspartate aminotransferase-like (Major domain)"/>
    <property type="match status" value="1"/>
</dbReference>
<dbReference type="AlphaFoldDB" id="A0A9W7CFT5"/>
<dbReference type="Pfam" id="PF00155">
    <property type="entry name" value="Aminotran_1_2"/>
    <property type="match status" value="1"/>
</dbReference>
<keyword evidence="7" id="KW-1185">Reference proteome</keyword>
<comment type="caution">
    <text evidence="6">The sequence shown here is derived from an EMBL/GenBank/DDBJ whole genome shotgun (WGS) entry which is preliminary data.</text>
</comment>
<evidence type="ECO:0000313" key="6">
    <source>
        <dbReference type="EMBL" id="GMI07497.1"/>
    </source>
</evidence>
<accession>A0A9W7CFT5</accession>
<evidence type="ECO:0000256" key="4">
    <source>
        <dbReference type="ARBA" id="ARBA00022898"/>
    </source>
</evidence>
<keyword evidence="2" id="KW-0032">Aminotransferase</keyword>
<evidence type="ECO:0000256" key="3">
    <source>
        <dbReference type="ARBA" id="ARBA00022679"/>
    </source>
</evidence>
<dbReference type="Proteomes" id="UP001165122">
    <property type="component" value="Unassembled WGS sequence"/>
</dbReference>
<dbReference type="OrthoDB" id="691673at2759"/>
<proteinExistence type="predicted"/>
<dbReference type="PANTHER" id="PTHR42790:SF19">
    <property type="entry name" value="KYNURENINE_ALPHA-AMINOADIPATE AMINOTRANSFERASE, MITOCHONDRIAL"/>
    <property type="match status" value="1"/>
</dbReference>
<dbReference type="GO" id="GO:0030170">
    <property type="term" value="F:pyridoxal phosphate binding"/>
    <property type="evidence" value="ECO:0007669"/>
    <property type="project" value="InterPro"/>
</dbReference>
<organism evidence="6 7">
    <name type="scientific">Triparma laevis f. longispina</name>
    <dbReference type="NCBI Taxonomy" id="1714387"/>
    <lineage>
        <taxon>Eukaryota</taxon>
        <taxon>Sar</taxon>
        <taxon>Stramenopiles</taxon>
        <taxon>Ochrophyta</taxon>
        <taxon>Bolidophyceae</taxon>
        <taxon>Parmales</taxon>
        <taxon>Triparmaceae</taxon>
        <taxon>Triparma</taxon>
    </lineage>
</organism>
<keyword evidence="4" id="KW-0663">Pyridoxal phosphate</keyword>
<dbReference type="GO" id="GO:0008483">
    <property type="term" value="F:transaminase activity"/>
    <property type="evidence" value="ECO:0007669"/>
    <property type="project" value="UniProtKB-KW"/>
</dbReference>
<name>A0A9W7CFT5_9STRA</name>
<dbReference type="InterPro" id="IPR015424">
    <property type="entry name" value="PyrdxlP-dep_Trfase"/>
</dbReference>
<dbReference type="InterPro" id="IPR050859">
    <property type="entry name" value="Class-I_PLP-dep_aminotransf"/>
</dbReference>
<dbReference type="EMBL" id="BRXW01000113">
    <property type="protein sequence ID" value="GMI07497.1"/>
    <property type="molecule type" value="Genomic_DNA"/>
</dbReference>
<evidence type="ECO:0000313" key="7">
    <source>
        <dbReference type="Proteomes" id="UP001165122"/>
    </source>
</evidence>
<sequence length="435" mass="47397">MIRSLLRLDNRYPVTSASRLRLPSAIRALQPLLDTEGMISLGGGMPNVTTFPISTIELKMKDGAAVVLDEGETRAALQYSASRGLPCLVSHLKSLQSHVHGLDFGRGDHDVIVTNGSQDGLAKAFEMLLEPRVDTLLVESPTYSGSLAFLGPASVNLQGVQTDEHGLIPSDLRRVLEGWEGSNPSRKKPRVLYTIPTGSNPSGGSLSLARKHEIYELAVEHDLLILEDDPYYYLDFEGSSSPDGPGRCPSLLSIDERAGGARVLRFDSFSKLLSAGIRVGFATGPAELIERIELHTQATMLHASGVSQAVVSKIFDHLGGVAGFLAHVDQVTSFYQERRDALVASVERHLGDFVEFEPPKAGMFLWMRLKGVKDSNDLIMDKAVEKKVLMVPGASFIPTNGDEHPSSSFVRASYSTASVEEMDEACQRLRDLLRK</sequence>
<dbReference type="InterPro" id="IPR004839">
    <property type="entry name" value="Aminotransferase_I/II_large"/>
</dbReference>
<dbReference type="FunFam" id="3.90.1150.10:FF:000166">
    <property type="entry name" value="Kynurenine/alpha-aminoadipate aminotransferase, mitochondrial"/>
    <property type="match status" value="1"/>
</dbReference>
<dbReference type="GO" id="GO:1901605">
    <property type="term" value="P:alpha-amino acid metabolic process"/>
    <property type="evidence" value="ECO:0007669"/>
    <property type="project" value="TreeGrafter"/>
</dbReference>
<dbReference type="InterPro" id="IPR015421">
    <property type="entry name" value="PyrdxlP-dep_Trfase_major"/>
</dbReference>
<feature type="domain" description="Aminotransferase class I/classII large" evidence="5">
    <location>
        <begin position="69"/>
        <end position="429"/>
    </location>
</feature>